<gene>
    <name evidence="3" type="ORF">ACHAWO_000056</name>
</gene>
<feature type="transmembrane region" description="Helical" evidence="2">
    <location>
        <begin position="132"/>
        <end position="152"/>
    </location>
</feature>
<feature type="transmembrane region" description="Helical" evidence="2">
    <location>
        <begin position="310"/>
        <end position="333"/>
    </location>
</feature>
<protein>
    <submittedName>
        <fullName evidence="3">Uncharacterized protein</fullName>
    </submittedName>
</protein>
<reference evidence="3 4" key="1">
    <citation type="submission" date="2024-10" db="EMBL/GenBank/DDBJ databases">
        <title>Updated reference genomes for cyclostephanoid diatoms.</title>
        <authorList>
            <person name="Roberts W.R."/>
            <person name="Alverson A.J."/>
        </authorList>
    </citation>
    <scope>NUCLEOTIDE SEQUENCE [LARGE SCALE GENOMIC DNA]</scope>
    <source>
        <strain evidence="3 4">AJA010-31</strain>
    </source>
</reference>
<evidence type="ECO:0000313" key="3">
    <source>
        <dbReference type="EMBL" id="KAL3800923.1"/>
    </source>
</evidence>
<accession>A0ABD3QLN6</accession>
<feature type="transmembrane region" description="Helical" evidence="2">
    <location>
        <begin position="94"/>
        <end position="120"/>
    </location>
</feature>
<name>A0ABD3QLN6_9STRA</name>
<feature type="transmembrane region" description="Helical" evidence="2">
    <location>
        <begin position="195"/>
        <end position="218"/>
    </location>
</feature>
<dbReference type="EMBL" id="JALLPJ020000149">
    <property type="protein sequence ID" value="KAL3800923.1"/>
    <property type="molecule type" value="Genomic_DNA"/>
</dbReference>
<dbReference type="AlphaFoldDB" id="A0ABD3QLN6"/>
<feature type="transmembrane region" description="Helical" evidence="2">
    <location>
        <begin position="31"/>
        <end position="51"/>
    </location>
</feature>
<dbReference type="Proteomes" id="UP001530400">
    <property type="component" value="Unassembled WGS sequence"/>
</dbReference>
<sequence length="364" mass="40734">MLQSSQSSPNLLLVWLLQQFNSNAKMWDLKCIAAAACFTLSNLLYTIYGVLQMRAISHDDGTSTDSLHNFTNWKELDPIYIQKKWFDSADTRPLMTWAGLFGCMAWFWFIVPIIQAAWILSRGGKRMVGTHMLLGSLAVFGGLIELLARLLMVGMTNAAMWLSKDFNLSNWTSETSNDGTGWRVLEMIHTVTHGMILWVDAFETLIMFGIVTVIYYSVSSEPSTRSSGTVEDESAGLGSDSMDRIGVELDTISNPDSTPPSKAFNDLSSKVAIHTTFNKCFINYGVFLGAVSIIDFIMDVLRFVNWKVFGSLSMALNVIIGVILLPIWLLIFAKQLPVATEKFENMQQWEEDDEKRSLVRGTAA</sequence>
<feature type="transmembrane region" description="Helical" evidence="2">
    <location>
        <begin position="280"/>
        <end position="298"/>
    </location>
</feature>
<evidence type="ECO:0000313" key="4">
    <source>
        <dbReference type="Proteomes" id="UP001530400"/>
    </source>
</evidence>
<evidence type="ECO:0000256" key="1">
    <source>
        <dbReference type="SAM" id="MobiDB-lite"/>
    </source>
</evidence>
<keyword evidence="2" id="KW-0812">Transmembrane</keyword>
<organism evidence="3 4">
    <name type="scientific">Cyclotella atomus</name>
    <dbReference type="NCBI Taxonomy" id="382360"/>
    <lineage>
        <taxon>Eukaryota</taxon>
        <taxon>Sar</taxon>
        <taxon>Stramenopiles</taxon>
        <taxon>Ochrophyta</taxon>
        <taxon>Bacillariophyta</taxon>
        <taxon>Coscinodiscophyceae</taxon>
        <taxon>Thalassiosirophycidae</taxon>
        <taxon>Stephanodiscales</taxon>
        <taxon>Stephanodiscaceae</taxon>
        <taxon>Cyclotella</taxon>
    </lineage>
</organism>
<proteinExistence type="predicted"/>
<feature type="region of interest" description="Disordered" evidence="1">
    <location>
        <begin position="221"/>
        <end position="241"/>
    </location>
</feature>
<keyword evidence="4" id="KW-1185">Reference proteome</keyword>
<keyword evidence="2" id="KW-1133">Transmembrane helix</keyword>
<evidence type="ECO:0000256" key="2">
    <source>
        <dbReference type="SAM" id="Phobius"/>
    </source>
</evidence>
<keyword evidence="2" id="KW-0472">Membrane</keyword>
<comment type="caution">
    <text evidence="3">The sequence shown here is derived from an EMBL/GenBank/DDBJ whole genome shotgun (WGS) entry which is preliminary data.</text>
</comment>